<dbReference type="CDD" id="cd06587">
    <property type="entry name" value="VOC"/>
    <property type="match status" value="1"/>
</dbReference>
<organism evidence="2 3">
    <name type="scientific">Nocardia albiluteola</name>
    <dbReference type="NCBI Taxonomy" id="2842303"/>
    <lineage>
        <taxon>Bacteria</taxon>
        <taxon>Bacillati</taxon>
        <taxon>Actinomycetota</taxon>
        <taxon>Actinomycetes</taxon>
        <taxon>Mycobacteriales</taxon>
        <taxon>Nocardiaceae</taxon>
        <taxon>Nocardia</taxon>
    </lineage>
</organism>
<dbReference type="Gene3D" id="3.10.180.10">
    <property type="entry name" value="2,3-Dihydroxybiphenyl 1,2-Dioxygenase, domain 1"/>
    <property type="match status" value="1"/>
</dbReference>
<comment type="caution">
    <text evidence="2">The sequence shown here is derived from an EMBL/GenBank/DDBJ whole genome shotgun (WGS) entry which is preliminary data.</text>
</comment>
<evidence type="ECO:0000313" key="3">
    <source>
        <dbReference type="Proteomes" id="UP000733379"/>
    </source>
</evidence>
<accession>A0ABS6B344</accession>
<dbReference type="InterPro" id="IPR029068">
    <property type="entry name" value="Glyas_Bleomycin-R_OHBP_Dase"/>
</dbReference>
<dbReference type="Pfam" id="PF18029">
    <property type="entry name" value="Glyoxalase_6"/>
    <property type="match status" value="1"/>
</dbReference>
<proteinExistence type="predicted"/>
<protein>
    <submittedName>
        <fullName evidence="2">VOC family protein</fullName>
    </submittedName>
</protein>
<gene>
    <name evidence="2" type="ORF">KO481_19690</name>
</gene>
<dbReference type="Proteomes" id="UP000733379">
    <property type="component" value="Unassembled WGS sequence"/>
</dbReference>
<name>A0ABS6B344_9NOCA</name>
<dbReference type="InterPro" id="IPR041581">
    <property type="entry name" value="Glyoxalase_6"/>
</dbReference>
<dbReference type="SUPFAM" id="SSF54593">
    <property type="entry name" value="Glyoxalase/Bleomycin resistance protein/Dihydroxybiphenyl dioxygenase"/>
    <property type="match status" value="1"/>
</dbReference>
<dbReference type="EMBL" id="JAHKNI010000006">
    <property type="protein sequence ID" value="MBU3063745.1"/>
    <property type="molecule type" value="Genomic_DNA"/>
</dbReference>
<sequence length="117" mass="13316">MTNRWIGVTIDCLDVPRVATFWSTLLNRPQGPSEPGWIYLGHPNDPHPRLIFQPVPEPKHGKVRLHLDIAVDNIDEGIAQVITLGGRHTGERHEYPQGVVVVMTDPEDHEFCLVEYY</sequence>
<dbReference type="PANTHER" id="PTHR35908">
    <property type="entry name" value="HYPOTHETICAL FUSION PROTEIN"/>
    <property type="match status" value="1"/>
</dbReference>
<dbReference type="PANTHER" id="PTHR35908:SF1">
    <property type="entry name" value="CONSERVED PROTEIN"/>
    <property type="match status" value="1"/>
</dbReference>
<evidence type="ECO:0000313" key="2">
    <source>
        <dbReference type="EMBL" id="MBU3063745.1"/>
    </source>
</evidence>
<evidence type="ECO:0000259" key="1">
    <source>
        <dbReference type="PROSITE" id="PS51819"/>
    </source>
</evidence>
<dbReference type="InterPro" id="IPR037523">
    <property type="entry name" value="VOC_core"/>
</dbReference>
<keyword evidence="3" id="KW-1185">Reference proteome</keyword>
<feature type="domain" description="VOC" evidence="1">
    <location>
        <begin position="1"/>
        <end position="116"/>
    </location>
</feature>
<dbReference type="PROSITE" id="PS51819">
    <property type="entry name" value="VOC"/>
    <property type="match status" value="1"/>
</dbReference>
<dbReference type="RefSeq" id="WP_215918647.1">
    <property type="nucleotide sequence ID" value="NZ_JAHKNI010000006.1"/>
</dbReference>
<reference evidence="2 3" key="1">
    <citation type="submission" date="2021-06" db="EMBL/GenBank/DDBJ databases">
        <title>Actinomycetes sequencing.</title>
        <authorList>
            <person name="Shan Q."/>
        </authorList>
    </citation>
    <scope>NUCLEOTIDE SEQUENCE [LARGE SCALE GENOMIC DNA]</scope>
    <source>
        <strain evidence="2 3">NEAU-G5</strain>
    </source>
</reference>